<dbReference type="InterPro" id="IPR036873">
    <property type="entry name" value="Rhodanese-like_dom_sf"/>
</dbReference>
<dbReference type="Gene3D" id="3.40.250.10">
    <property type="entry name" value="Rhodanese-like domain"/>
    <property type="match status" value="1"/>
</dbReference>
<evidence type="ECO:0000259" key="2">
    <source>
        <dbReference type="PROSITE" id="PS50206"/>
    </source>
</evidence>
<dbReference type="InterPro" id="IPR001763">
    <property type="entry name" value="Rhodanese-like_dom"/>
</dbReference>
<dbReference type="STRING" id="1220162.K1VZK8"/>
<comment type="caution">
    <text evidence="3">The sequence shown here is derived from an EMBL/GenBank/DDBJ whole genome shotgun (WGS) entry which is preliminary data.</text>
</comment>
<gene>
    <name evidence="3" type="ORF">A1Q2_00701</name>
</gene>
<dbReference type="PANTHER" id="PTHR10828">
    <property type="entry name" value="M-PHASE INDUCER PHOSPHATASE DUAL SPECIFICITY PHOSPHATASE CDC25"/>
    <property type="match status" value="1"/>
</dbReference>
<dbReference type="SUPFAM" id="SSF52821">
    <property type="entry name" value="Rhodanese/Cell cycle control phosphatase"/>
    <property type="match status" value="1"/>
</dbReference>
<dbReference type="GO" id="GO:0004725">
    <property type="term" value="F:protein tyrosine phosphatase activity"/>
    <property type="evidence" value="ECO:0007669"/>
    <property type="project" value="TreeGrafter"/>
</dbReference>
<dbReference type="AlphaFoldDB" id="K1VZK8"/>
<dbReference type="PANTHER" id="PTHR10828:SF50">
    <property type="entry name" value="REDUCTASE (ARC2), PUTATIVE (AFU_ORTHOLOGUE AFUA_6G13400)-RELATED"/>
    <property type="match status" value="1"/>
</dbReference>
<feature type="compositionally biased region" description="Low complexity" evidence="1">
    <location>
        <begin position="164"/>
        <end position="174"/>
    </location>
</feature>
<dbReference type="InParanoid" id="K1VZK8"/>
<evidence type="ECO:0000313" key="4">
    <source>
        <dbReference type="Proteomes" id="UP000006757"/>
    </source>
</evidence>
<feature type="compositionally biased region" description="Low complexity" evidence="1">
    <location>
        <begin position="59"/>
        <end position="70"/>
    </location>
</feature>
<dbReference type="GO" id="GO:0005737">
    <property type="term" value="C:cytoplasm"/>
    <property type="evidence" value="ECO:0007669"/>
    <property type="project" value="TreeGrafter"/>
</dbReference>
<dbReference type="EMBL" id="AMBO01000167">
    <property type="protein sequence ID" value="EKD05002.1"/>
    <property type="molecule type" value="Genomic_DNA"/>
</dbReference>
<accession>K1VZK8</accession>
<feature type="domain" description="Rhodanese" evidence="2">
    <location>
        <begin position="195"/>
        <end position="297"/>
    </location>
</feature>
<dbReference type="PROSITE" id="PS50206">
    <property type="entry name" value="RHODANESE_3"/>
    <property type="match status" value="1"/>
</dbReference>
<dbReference type="GO" id="GO:0005634">
    <property type="term" value="C:nucleus"/>
    <property type="evidence" value="ECO:0007669"/>
    <property type="project" value="TreeGrafter"/>
</dbReference>
<evidence type="ECO:0000313" key="3">
    <source>
        <dbReference type="EMBL" id="EKD05002.1"/>
    </source>
</evidence>
<proteinExistence type="predicted"/>
<feature type="region of interest" description="Disordered" evidence="1">
    <location>
        <begin position="49"/>
        <end position="70"/>
    </location>
</feature>
<name>K1VZK8_TRIAC</name>
<organism evidence="3 4">
    <name type="scientific">Trichosporon asahii var. asahii (strain CBS 8904)</name>
    <name type="common">Yeast</name>
    <dbReference type="NCBI Taxonomy" id="1220162"/>
    <lineage>
        <taxon>Eukaryota</taxon>
        <taxon>Fungi</taxon>
        <taxon>Dikarya</taxon>
        <taxon>Basidiomycota</taxon>
        <taxon>Agaricomycotina</taxon>
        <taxon>Tremellomycetes</taxon>
        <taxon>Trichosporonales</taxon>
        <taxon>Trichosporonaceae</taxon>
        <taxon>Trichosporon</taxon>
    </lineage>
</organism>
<dbReference type="HOGENOM" id="CLU_931228_0_0_1"/>
<dbReference type="eggNOG" id="ENOG502S879">
    <property type="taxonomic scope" value="Eukaryota"/>
</dbReference>
<feature type="region of interest" description="Disordered" evidence="1">
    <location>
        <begin position="154"/>
        <end position="174"/>
    </location>
</feature>
<evidence type="ECO:0000256" key="1">
    <source>
        <dbReference type="SAM" id="MobiDB-lite"/>
    </source>
</evidence>
<protein>
    <recommendedName>
        <fullName evidence="2">Rhodanese domain-containing protein</fullName>
    </recommendedName>
</protein>
<sequence>MITSTIGPLSRSLSLQRITTSTTAILSLGQPRLSLPCLPTSLWRHRQLSTRGGAEDHTPSLSSLPTPSATPLHMTVRELQEIMNNPALAAGQDYLVIDVRRDDMDAEPFNVVHPAAVNLPAQSFYQTLPMISLGQPRLSLPCLPTSLWRHRQLSTRGGAEDHTPSLSSLPTPSATPLHMTVRELQEIMNNPALAAGQDYLVIDVRRDDMDAEPFQCVHPAAVNLPAQSFYQTLPMIYCLLNRIPMVIFHCGGSKQRGPKCAGWYQDYLDQLGCKTSSAYVLVGGIKAWWGGGHCRVVID</sequence>
<reference evidence="3 4" key="1">
    <citation type="journal article" date="2012" name="Eukaryot. Cell">
        <title>Genome sequence of the Trichosporon asahii environmental strain CBS 8904.</title>
        <authorList>
            <person name="Yang R.Y."/>
            <person name="Li H.T."/>
            <person name="Zhu H."/>
            <person name="Zhou G.P."/>
            <person name="Wang M."/>
            <person name="Wang L."/>
        </authorList>
    </citation>
    <scope>NUCLEOTIDE SEQUENCE [LARGE SCALE GENOMIC DNA]</scope>
    <source>
        <strain evidence="3 4">CBS 8904</strain>
    </source>
</reference>
<dbReference type="Proteomes" id="UP000006757">
    <property type="component" value="Unassembled WGS sequence"/>
</dbReference>
<keyword evidence="4" id="KW-1185">Reference proteome</keyword>